<dbReference type="RefSeq" id="WP_167162133.1">
    <property type="nucleotide sequence ID" value="NZ_JAANOW010000002.1"/>
</dbReference>
<dbReference type="EMBL" id="JAANOW010000002">
    <property type="protein sequence ID" value="NIH97277.1"/>
    <property type="molecule type" value="Genomic_DNA"/>
</dbReference>
<gene>
    <name evidence="1" type="ORF">FHU31_004267</name>
</gene>
<evidence type="ECO:0000313" key="2">
    <source>
        <dbReference type="Proteomes" id="UP000547444"/>
    </source>
</evidence>
<name>A0A7X5U2S5_9MYCO</name>
<accession>A0A7X5U2S5</accession>
<sequence length="147" mass="15739">MAGGLIFDRVRAGWDVQVYLTDPGELRALAILGVPECRGLLSFSIGPGNPHAIVAAADIYAHAPRLRRVFATHARRHQAEFAIWGSDDGAYTRPGWSRVEHRLSQAARAFKPHALVAAGVSPDVTPTELFCGGSQFADGAAPLFHLG</sequence>
<evidence type="ECO:0000313" key="1">
    <source>
        <dbReference type="EMBL" id="NIH97277.1"/>
    </source>
</evidence>
<reference evidence="1 2" key="1">
    <citation type="submission" date="2020-03" db="EMBL/GenBank/DDBJ databases">
        <title>Sequencing the genomes of 1000 actinobacteria strains.</title>
        <authorList>
            <person name="Klenk H.-P."/>
        </authorList>
    </citation>
    <scope>NUCLEOTIDE SEQUENCE [LARGE SCALE GENOMIC DNA]</scope>
    <source>
        <strain evidence="1 2">DSM 44556</strain>
    </source>
</reference>
<dbReference type="Proteomes" id="UP000547444">
    <property type="component" value="Unassembled WGS sequence"/>
</dbReference>
<organism evidence="1 2">
    <name type="scientific">Mycolicibacterium fluoranthenivorans</name>
    <dbReference type="NCBI Taxonomy" id="258505"/>
    <lineage>
        <taxon>Bacteria</taxon>
        <taxon>Bacillati</taxon>
        <taxon>Actinomycetota</taxon>
        <taxon>Actinomycetes</taxon>
        <taxon>Mycobacteriales</taxon>
        <taxon>Mycobacteriaceae</taxon>
        <taxon>Mycolicibacterium</taxon>
    </lineage>
</organism>
<proteinExistence type="predicted"/>
<dbReference type="AlphaFoldDB" id="A0A7X5U2S5"/>
<keyword evidence="2" id="KW-1185">Reference proteome</keyword>
<protein>
    <submittedName>
        <fullName evidence="1">Uncharacterized protein</fullName>
    </submittedName>
</protein>
<comment type="caution">
    <text evidence="1">The sequence shown here is derived from an EMBL/GenBank/DDBJ whole genome shotgun (WGS) entry which is preliminary data.</text>
</comment>